<sequence length="478" mass="53490">MLHVCETGNKEQINTNVISHLARFGMKFADNPCSIIFIPGQDGFNRISYAGFLTMSSVVRLSRRSHTGARGKPEPGIIHSHDFRSVYQPILSPTHQKLVGYEALVRVSRNKHPISPVELFEQAASLDQIPELDRHLLHLHLSGFSAGDSPVWLFLNINPHTCIHPEASLERLAQQCKNSGIHPEKVVLELVETASENPEALMEFIHKAKAFGFQIAIDDFGMGDSNFERLWRINPLIVKLDRSLLVNAENNNRARLLLESLVRMIRESGSLVLLEGIENGAQARIALDTEADLLQGFLFARPGAINSATVEKSESRLRTVVTDSSEWSLQDSRDQESYLRLLRFEIMDAGHQIVRNNPFKEACKLLLQMDGVKRCFLLDGNGIQQGNLAHASHDTKRGGFNPLYHSAGACWGHREYFLNALERQQYINSSRPYVALPDARRTVTLSTTLPTESGPQVFCVDVHPDGVFNGQLCFPTTL</sequence>
<dbReference type="SMART" id="SM00052">
    <property type="entry name" value="EAL"/>
    <property type="match status" value="1"/>
</dbReference>
<dbReference type="Gene3D" id="3.30.450.20">
    <property type="entry name" value="PAS domain"/>
    <property type="match status" value="1"/>
</dbReference>
<keyword evidence="3" id="KW-1185">Reference proteome</keyword>
<reference evidence="3" key="1">
    <citation type="submission" date="2016-11" db="EMBL/GenBank/DDBJ databases">
        <authorList>
            <person name="Varghese N."/>
            <person name="Submissions S."/>
        </authorList>
    </citation>
    <scope>NUCLEOTIDE SEQUENCE [LARGE SCALE GENOMIC DNA]</scope>
    <source>
        <strain evidence="3">CGMCC 1.10835</strain>
    </source>
</reference>
<dbReference type="InterPro" id="IPR001633">
    <property type="entry name" value="EAL_dom"/>
</dbReference>
<dbReference type="GO" id="GO:0071111">
    <property type="term" value="F:cyclic-guanylate-specific phosphodiesterase activity"/>
    <property type="evidence" value="ECO:0007669"/>
    <property type="project" value="InterPro"/>
</dbReference>
<dbReference type="InterPro" id="IPR029151">
    <property type="entry name" value="Sensor-like_sf"/>
</dbReference>
<dbReference type="AlphaFoldDB" id="A0A1M6PXT9"/>
<dbReference type="Pfam" id="PF00563">
    <property type="entry name" value="EAL"/>
    <property type="match status" value="1"/>
</dbReference>
<organism evidence="2 3">
    <name type="scientific">Marinobacter antarcticus</name>
    <dbReference type="NCBI Taxonomy" id="564117"/>
    <lineage>
        <taxon>Bacteria</taxon>
        <taxon>Pseudomonadati</taxon>
        <taxon>Pseudomonadota</taxon>
        <taxon>Gammaproteobacteria</taxon>
        <taxon>Pseudomonadales</taxon>
        <taxon>Marinobacteraceae</taxon>
        <taxon>Marinobacter</taxon>
    </lineage>
</organism>
<evidence type="ECO:0000259" key="1">
    <source>
        <dbReference type="PROSITE" id="PS50883"/>
    </source>
</evidence>
<dbReference type="InterPro" id="IPR050706">
    <property type="entry name" value="Cyclic-di-GMP_PDE-like"/>
</dbReference>
<evidence type="ECO:0000313" key="2">
    <source>
        <dbReference type="EMBL" id="SHK12740.1"/>
    </source>
</evidence>
<feature type="domain" description="EAL" evidence="1">
    <location>
        <begin position="66"/>
        <end position="316"/>
    </location>
</feature>
<proteinExistence type="predicted"/>
<dbReference type="STRING" id="564117.SAMN05216369_0568"/>
<protein>
    <submittedName>
        <fullName evidence="2">EAL domain, c-di-GMP-specific phosphodiesterase class I (Or its enzymatically inactive variant)</fullName>
    </submittedName>
</protein>
<dbReference type="Gene3D" id="3.20.20.450">
    <property type="entry name" value="EAL domain"/>
    <property type="match status" value="1"/>
</dbReference>
<dbReference type="CDD" id="cd01948">
    <property type="entry name" value="EAL"/>
    <property type="match status" value="1"/>
</dbReference>
<name>A0A1M6PXT9_9GAMM</name>
<dbReference type="SUPFAM" id="SSF103190">
    <property type="entry name" value="Sensory domain-like"/>
    <property type="match status" value="1"/>
</dbReference>
<dbReference type="PROSITE" id="PS50883">
    <property type="entry name" value="EAL"/>
    <property type="match status" value="1"/>
</dbReference>
<dbReference type="PANTHER" id="PTHR33121:SF76">
    <property type="entry name" value="SIGNALING PROTEIN"/>
    <property type="match status" value="1"/>
</dbReference>
<evidence type="ECO:0000313" key="3">
    <source>
        <dbReference type="Proteomes" id="UP000184497"/>
    </source>
</evidence>
<dbReference type="Proteomes" id="UP000184497">
    <property type="component" value="Unassembled WGS sequence"/>
</dbReference>
<dbReference type="EMBL" id="FRAQ01000001">
    <property type="protein sequence ID" value="SHK12740.1"/>
    <property type="molecule type" value="Genomic_DNA"/>
</dbReference>
<dbReference type="PANTHER" id="PTHR33121">
    <property type="entry name" value="CYCLIC DI-GMP PHOSPHODIESTERASE PDEF"/>
    <property type="match status" value="1"/>
</dbReference>
<accession>A0A1M6PXT9</accession>
<dbReference type="InterPro" id="IPR035919">
    <property type="entry name" value="EAL_sf"/>
</dbReference>
<gene>
    <name evidence="2" type="ORF">SAMN05216369_0568</name>
</gene>
<dbReference type="SUPFAM" id="SSF141868">
    <property type="entry name" value="EAL domain-like"/>
    <property type="match status" value="1"/>
</dbReference>